<keyword evidence="3" id="KW-1185">Reference proteome</keyword>
<protein>
    <submittedName>
        <fullName evidence="2">Uncharacterized protein</fullName>
    </submittedName>
</protein>
<dbReference type="EMBL" id="CAJPIN010007734">
    <property type="protein sequence ID" value="CAG2058668.1"/>
    <property type="molecule type" value="Genomic_DNA"/>
</dbReference>
<keyword evidence="1" id="KW-1133">Transmembrane helix</keyword>
<feature type="transmembrane region" description="Helical" evidence="1">
    <location>
        <begin position="12"/>
        <end position="30"/>
    </location>
</feature>
<keyword evidence="1" id="KW-0472">Membrane</keyword>
<feature type="non-terminal residue" evidence="2">
    <location>
        <position position="124"/>
    </location>
</feature>
<dbReference type="Proteomes" id="UP001153148">
    <property type="component" value="Unassembled WGS sequence"/>
</dbReference>
<accession>A0ABN7NYK1</accession>
<keyword evidence="1" id="KW-0812">Transmembrane</keyword>
<feature type="transmembrane region" description="Helical" evidence="1">
    <location>
        <begin position="36"/>
        <end position="53"/>
    </location>
</feature>
<name>A0ABN7NYK1_TIMPD</name>
<comment type="caution">
    <text evidence="2">The sequence shown here is derived from an EMBL/GenBank/DDBJ whole genome shotgun (WGS) entry which is preliminary data.</text>
</comment>
<proteinExistence type="predicted"/>
<evidence type="ECO:0000313" key="2">
    <source>
        <dbReference type="EMBL" id="CAG2058668.1"/>
    </source>
</evidence>
<gene>
    <name evidence="2" type="ORF">TPAB3V08_LOCUS5637</name>
</gene>
<evidence type="ECO:0000256" key="1">
    <source>
        <dbReference type="SAM" id="Phobius"/>
    </source>
</evidence>
<evidence type="ECO:0000313" key="3">
    <source>
        <dbReference type="Proteomes" id="UP001153148"/>
    </source>
</evidence>
<organism evidence="2 3">
    <name type="scientific">Timema podura</name>
    <name type="common">Walking stick</name>
    <dbReference type="NCBI Taxonomy" id="61482"/>
    <lineage>
        <taxon>Eukaryota</taxon>
        <taxon>Metazoa</taxon>
        <taxon>Ecdysozoa</taxon>
        <taxon>Arthropoda</taxon>
        <taxon>Hexapoda</taxon>
        <taxon>Insecta</taxon>
        <taxon>Pterygota</taxon>
        <taxon>Neoptera</taxon>
        <taxon>Polyneoptera</taxon>
        <taxon>Phasmatodea</taxon>
        <taxon>Timematodea</taxon>
        <taxon>Timematoidea</taxon>
        <taxon>Timematidae</taxon>
        <taxon>Timema</taxon>
    </lineage>
</organism>
<reference evidence="2" key="1">
    <citation type="submission" date="2021-03" db="EMBL/GenBank/DDBJ databases">
        <authorList>
            <person name="Tran Van P."/>
        </authorList>
    </citation>
    <scope>NUCLEOTIDE SEQUENCE</scope>
</reference>
<sequence length="124" mass="14171">MLITFETYSRKAAIGLLVLGLVLSFMWPYNDVNKCDPYFIVMYVHAAFWVLSLKGYIKMNCTRICVERERVENNFGKTTLSTSDRDLNLDLLVINSPGCCELDHVVTKVSWTSDDGEIRVLILV</sequence>